<keyword evidence="1" id="KW-0732">Signal</keyword>
<evidence type="ECO:0000313" key="4">
    <source>
        <dbReference type="Proteomes" id="UP001501867"/>
    </source>
</evidence>
<keyword evidence="4" id="KW-1185">Reference proteome</keyword>
<feature type="domain" description="DUF6299" evidence="2">
    <location>
        <begin position="34"/>
        <end position="142"/>
    </location>
</feature>
<proteinExistence type="predicted"/>
<dbReference type="Pfam" id="PF19816">
    <property type="entry name" value="DUF6299"/>
    <property type="match status" value="1"/>
</dbReference>
<name>A0ABP3EM85_9ACTN</name>
<accession>A0ABP3EM85</accession>
<gene>
    <name evidence="3" type="ORF">GCM10010302_03680</name>
</gene>
<feature type="signal peptide" evidence="1">
    <location>
        <begin position="1"/>
        <end position="28"/>
    </location>
</feature>
<sequence length="146" mass="15442">MSTAARRMALTAFSALAATTLFATPALATVFHQGISMRSQAHINGQGEVVLSGTYHCELSPTSGAVQIKATVVQDGSRLSIGAGEVFCDGREHHWKAVSPLTAGLHEGPARAVAELQEIHMSGLMPRALSTVAQDERDIVVVVDHR</sequence>
<reference evidence="4" key="1">
    <citation type="journal article" date="2019" name="Int. J. Syst. Evol. Microbiol.">
        <title>The Global Catalogue of Microorganisms (GCM) 10K type strain sequencing project: providing services to taxonomists for standard genome sequencing and annotation.</title>
        <authorList>
            <consortium name="The Broad Institute Genomics Platform"/>
            <consortium name="The Broad Institute Genome Sequencing Center for Infectious Disease"/>
            <person name="Wu L."/>
            <person name="Ma J."/>
        </authorList>
    </citation>
    <scope>NUCLEOTIDE SEQUENCE [LARGE SCALE GENOMIC DNA]</scope>
    <source>
        <strain evidence="4">JCM 4505</strain>
    </source>
</reference>
<evidence type="ECO:0000313" key="3">
    <source>
        <dbReference type="EMBL" id="GAA0269270.1"/>
    </source>
</evidence>
<feature type="chain" id="PRO_5046024976" description="DUF6299 domain-containing protein" evidence="1">
    <location>
        <begin position="29"/>
        <end position="146"/>
    </location>
</feature>
<evidence type="ECO:0000259" key="2">
    <source>
        <dbReference type="Pfam" id="PF19816"/>
    </source>
</evidence>
<evidence type="ECO:0000256" key="1">
    <source>
        <dbReference type="SAM" id="SignalP"/>
    </source>
</evidence>
<dbReference type="Proteomes" id="UP001501867">
    <property type="component" value="Unassembled WGS sequence"/>
</dbReference>
<protein>
    <recommendedName>
        <fullName evidence="2">DUF6299 domain-containing protein</fullName>
    </recommendedName>
</protein>
<comment type="caution">
    <text evidence="3">The sequence shown here is derived from an EMBL/GenBank/DDBJ whole genome shotgun (WGS) entry which is preliminary data.</text>
</comment>
<organism evidence="3 4">
    <name type="scientific">Streptomyces polychromogenes</name>
    <dbReference type="NCBI Taxonomy" id="67342"/>
    <lineage>
        <taxon>Bacteria</taxon>
        <taxon>Bacillati</taxon>
        <taxon>Actinomycetota</taxon>
        <taxon>Actinomycetes</taxon>
        <taxon>Kitasatosporales</taxon>
        <taxon>Streptomycetaceae</taxon>
        <taxon>Streptomyces</taxon>
    </lineage>
</organism>
<dbReference type="RefSeq" id="WP_344151246.1">
    <property type="nucleotide sequence ID" value="NZ_BAAABV010000003.1"/>
</dbReference>
<dbReference type="InterPro" id="IPR046266">
    <property type="entry name" value="DUF6299"/>
</dbReference>
<dbReference type="EMBL" id="BAAABV010000003">
    <property type="protein sequence ID" value="GAA0269270.1"/>
    <property type="molecule type" value="Genomic_DNA"/>
</dbReference>